<keyword evidence="1" id="KW-0175">Coiled coil</keyword>
<sequence>MASGPESGSPGARSAVSASGSVVALGSPAALGRGAAVAAPLATPAWQVHHRGVFLVLLRLHGRVDGDGERREVENAELTPPPRGATGCGGADRCDLPCVPGGAGPPKRWADLVFWLAFAGSAAAMAQGCTALRMGPRAAAAILEPNWLRPRCPERGTRGPGNCILFTQDMQKAYEAFVIETNASIEAKTKAIVNKSEEKAKAEEQLVAAQADLDSVTTELGELADYNAQLHASCDFTLKNFALRQEGRGGGGPSGRRSRSCPARTSGPSCRRGEQH</sequence>
<accession>A0ABN9V612</accession>
<dbReference type="EMBL" id="CAUYUJ010016727">
    <property type="protein sequence ID" value="CAK0868238.1"/>
    <property type="molecule type" value="Genomic_DNA"/>
</dbReference>
<evidence type="ECO:0000256" key="2">
    <source>
        <dbReference type="SAM" id="MobiDB-lite"/>
    </source>
</evidence>
<keyword evidence="4" id="KW-1185">Reference proteome</keyword>
<dbReference type="Proteomes" id="UP001189429">
    <property type="component" value="Unassembled WGS sequence"/>
</dbReference>
<evidence type="ECO:0000256" key="1">
    <source>
        <dbReference type="SAM" id="Coils"/>
    </source>
</evidence>
<feature type="coiled-coil region" evidence="1">
    <location>
        <begin position="185"/>
        <end position="219"/>
    </location>
</feature>
<comment type="caution">
    <text evidence="3">The sequence shown here is derived from an EMBL/GenBank/DDBJ whole genome shotgun (WGS) entry which is preliminary data.</text>
</comment>
<evidence type="ECO:0000313" key="4">
    <source>
        <dbReference type="Proteomes" id="UP001189429"/>
    </source>
</evidence>
<evidence type="ECO:0000313" key="3">
    <source>
        <dbReference type="EMBL" id="CAK0868238.1"/>
    </source>
</evidence>
<proteinExistence type="predicted"/>
<protein>
    <submittedName>
        <fullName evidence="3">Uncharacterized protein</fullName>
    </submittedName>
</protein>
<gene>
    <name evidence="3" type="ORF">PCOR1329_LOCUS54976</name>
</gene>
<feature type="region of interest" description="Disordered" evidence="2">
    <location>
        <begin position="245"/>
        <end position="276"/>
    </location>
</feature>
<organism evidence="3 4">
    <name type="scientific">Prorocentrum cordatum</name>
    <dbReference type="NCBI Taxonomy" id="2364126"/>
    <lineage>
        <taxon>Eukaryota</taxon>
        <taxon>Sar</taxon>
        <taxon>Alveolata</taxon>
        <taxon>Dinophyceae</taxon>
        <taxon>Prorocentrales</taxon>
        <taxon>Prorocentraceae</taxon>
        <taxon>Prorocentrum</taxon>
    </lineage>
</organism>
<name>A0ABN9V612_9DINO</name>
<reference evidence="3" key="1">
    <citation type="submission" date="2023-10" db="EMBL/GenBank/DDBJ databases">
        <authorList>
            <person name="Chen Y."/>
            <person name="Shah S."/>
            <person name="Dougan E. K."/>
            <person name="Thang M."/>
            <person name="Chan C."/>
        </authorList>
    </citation>
    <scope>NUCLEOTIDE SEQUENCE [LARGE SCALE GENOMIC DNA]</scope>
</reference>